<organism evidence="1 2">
    <name type="scientific">Dasania phycosphaerae</name>
    <dbReference type="NCBI Taxonomy" id="2950436"/>
    <lineage>
        <taxon>Bacteria</taxon>
        <taxon>Pseudomonadati</taxon>
        <taxon>Pseudomonadota</taxon>
        <taxon>Gammaproteobacteria</taxon>
        <taxon>Cellvibrionales</taxon>
        <taxon>Spongiibacteraceae</taxon>
        <taxon>Dasania</taxon>
    </lineage>
</organism>
<name>A0A9J6RNI0_9GAMM</name>
<evidence type="ECO:0000313" key="2">
    <source>
        <dbReference type="Proteomes" id="UP001069090"/>
    </source>
</evidence>
<keyword evidence="2" id="KW-1185">Reference proteome</keyword>
<dbReference type="Proteomes" id="UP001069090">
    <property type="component" value="Unassembled WGS sequence"/>
</dbReference>
<gene>
    <name evidence="1" type="ORF">O0V09_12640</name>
</gene>
<sequence length="92" mass="10029">MSTVTINHPHQLDADTLKTKIESLTGEIKQRYGVTANWNSDSQADISAPGVTGSIDVSDNNIAITIELNMMLSMMAGKIEEDITKYLAKNFA</sequence>
<dbReference type="EMBL" id="JAPTGG010000010">
    <property type="protein sequence ID" value="MCZ0866052.1"/>
    <property type="molecule type" value="Genomic_DNA"/>
</dbReference>
<evidence type="ECO:0000313" key="1">
    <source>
        <dbReference type="EMBL" id="MCZ0866052.1"/>
    </source>
</evidence>
<protein>
    <submittedName>
        <fullName evidence="1">Polyhydroxyalkanoic acid system family protein</fullName>
    </submittedName>
</protein>
<dbReference type="AlphaFoldDB" id="A0A9J6RNI0"/>
<proteinExistence type="predicted"/>
<dbReference type="InterPro" id="IPR013433">
    <property type="entry name" value="PHA_gran_rgn"/>
</dbReference>
<reference evidence="1 2" key="1">
    <citation type="submission" date="2022-12" db="EMBL/GenBank/DDBJ databases">
        <title>Dasania phycosphaerae sp. nov., isolated from particulate material of the south coast of Korea.</title>
        <authorList>
            <person name="Jiang Y."/>
        </authorList>
    </citation>
    <scope>NUCLEOTIDE SEQUENCE [LARGE SCALE GENOMIC DNA]</scope>
    <source>
        <strain evidence="1 2">GY-19</strain>
    </source>
</reference>
<dbReference type="Pfam" id="PF09650">
    <property type="entry name" value="PHA_gran_rgn"/>
    <property type="match status" value="1"/>
</dbReference>
<accession>A0A9J6RNI0</accession>
<dbReference type="NCBIfam" id="TIGR02610">
    <property type="entry name" value="PHA_gran_rgn"/>
    <property type="match status" value="1"/>
</dbReference>
<comment type="caution">
    <text evidence="1">The sequence shown here is derived from an EMBL/GenBank/DDBJ whole genome shotgun (WGS) entry which is preliminary data.</text>
</comment>
<dbReference type="RefSeq" id="WP_258332207.1">
    <property type="nucleotide sequence ID" value="NZ_JAPTGG010000010.1"/>
</dbReference>